<dbReference type="Proteomes" id="UP000485058">
    <property type="component" value="Unassembled WGS sequence"/>
</dbReference>
<comment type="caution">
    <text evidence="1">The sequence shown here is derived from an EMBL/GenBank/DDBJ whole genome shotgun (WGS) entry which is preliminary data.</text>
</comment>
<keyword evidence="2" id="KW-1185">Reference proteome</keyword>
<reference evidence="1 2" key="1">
    <citation type="submission" date="2020-02" db="EMBL/GenBank/DDBJ databases">
        <title>Draft genome sequence of Haematococcus lacustris strain NIES-144.</title>
        <authorList>
            <person name="Morimoto D."/>
            <person name="Nakagawa S."/>
            <person name="Yoshida T."/>
            <person name="Sawayama S."/>
        </authorList>
    </citation>
    <scope>NUCLEOTIDE SEQUENCE [LARGE SCALE GENOMIC DNA]</scope>
    <source>
        <strain evidence="1 2">NIES-144</strain>
    </source>
</reference>
<evidence type="ECO:0000313" key="1">
    <source>
        <dbReference type="EMBL" id="GFH20944.1"/>
    </source>
</evidence>
<gene>
    <name evidence="1" type="ORF">HaLaN_18153</name>
</gene>
<feature type="non-terminal residue" evidence="1">
    <location>
        <position position="1"/>
    </location>
</feature>
<organism evidence="1 2">
    <name type="scientific">Haematococcus lacustris</name>
    <name type="common">Green alga</name>
    <name type="synonym">Haematococcus pluvialis</name>
    <dbReference type="NCBI Taxonomy" id="44745"/>
    <lineage>
        <taxon>Eukaryota</taxon>
        <taxon>Viridiplantae</taxon>
        <taxon>Chlorophyta</taxon>
        <taxon>core chlorophytes</taxon>
        <taxon>Chlorophyceae</taxon>
        <taxon>CS clade</taxon>
        <taxon>Chlamydomonadales</taxon>
        <taxon>Haematococcaceae</taxon>
        <taxon>Haematococcus</taxon>
    </lineage>
</organism>
<protein>
    <submittedName>
        <fullName evidence="1">Uncharacterized protein</fullName>
    </submittedName>
</protein>
<feature type="non-terminal residue" evidence="1">
    <location>
        <position position="218"/>
    </location>
</feature>
<proteinExistence type="predicted"/>
<accession>A0A699ZQD8</accession>
<name>A0A699ZQD8_HAELA</name>
<dbReference type="AlphaFoldDB" id="A0A699ZQD8"/>
<evidence type="ECO:0000313" key="2">
    <source>
        <dbReference type="Proteomes" id="UP000485058"/>
    </source>
</evidence>
<sequence length="218" mass="24275">MTQGIYPAFPYHNNFVQMEVVSYLQVAKRWREGSQGITKEFRLAHIAVMSSQEQPTEIVTKRLVTSQPAAWHWRPDAIRSGGARRGGQEPCMRRSWVHLEQLGTDRSTLPFHSPLPSPHKPRPSKWFNGPNLPFPTPSPAQRIPLDCCRVQWSHPPLPYLIVPFPWSAGAAKSSSHGGAARLQLLISKPTLTGCLPVLDRNQYCLSASTGIAPVLVSN</sequence>
<dbReference type="EMBL" id="BLLF01001731">
    <property type="protein sequence ID" value="GFH20944.1"/>
    <property type="molecule type" value="Genomic_DNA"/>
</dbReference>